<keyword evidence="2" id="KW-1133">Transmembrane helix</keyword>
<accession>A0A849BQS3</accession>
<keyword evidence="2" id="KW-0812">Transmembrane</keyword>
<dbReference type="EMBL" id="JABELX010000001">
    <property type="protein sequence ID" value="NNH68424.1"/>
    <property type="molecule type" value="Genomic_DNA"/>
</dbReference>
<feature type="region of interest" description="Disordered" evidence="1">
    <location>
        <begin position="1"/>
        <end position="99"/>
    </location>
</feature>
<dbReference type="RefSeq" id="WP_170264163.1">
    <property type="nucleotide sequence ID" value="NZ_JABELX010000001.1"/>
</dbReference>
<reference evidence="3 4" key="1">
    <citation type="submission" date="2020-05" db="EMBL/GenBank/DDBJ databases">
        <title>MicrobeNet Type strains.</title>
        <authorList>
            <person name="Nicholson A.C."/>
        </authorList>
    </citation>
    <scope>NUCLEOTIDE SEQUENCE [LARGE SCALE GENOMIC DNA]</scope>
    <source>
        <strain evidence="3 4">JCM 3224</strain>
    </source>
</reference>
<evidence type="ECO:0000256" key="1">
    <source>
        <dbReference type="SAM" id="MobiDB-lite"/>
    </source>
</evidence>
<evidence type="ECO:0000313" key="3">
    <source>
        <dbReference type="EMBL" id="NNH68424.1"/>
    </source>
</evidence>
<comment type="caution">
    <text evidence="3">The sequence shown here is derived from an EMBL/GenBank/DDBJ whole genome shotgun (WGS) entry which is preliminary data.</text>
</comment>
<dbReference type="Proteomes" id="UP000586827">
    <property type="component" value="Unassembled WGS sequence"/>
</dbReference>
<name>A0A849BQS3_9NOCA</name>
<organism evidence="3 4">
    <name type="scientific">Nocardia uniformis</name>
    <dbReference type="NCBI Taxonomy" id="53432"/>
    <lineage>
        <taxon>Bacteria</taxon>
        <taxon>Bacillati</taxon>
        <taxon>Actinomycetota</taxon>
        <taxon>Actinomycetes</taxon>
        <taxon>Mycobacteriales</taxon>
        <taxon>Nocardiaceae</taxon>
        <taxon>Nocardia</taxon>
    </lineage>
</organism>
<feature type="compositionally biased region" description="Low complexity" evidence="1">
    <location>
        <begin position="73"/>
        <end position="90"/>
    </location>
</feature>
<feature type="compositionally biased region" description="Low complexity" evidence="1">
    <location>
        <begin position="25"/>
        <end position="39"/>
    </location>
</feature>
<feature type="transmembrane region" description="Helical" evidence="2">
    <location>
        <begin position="101"/>
        <end position="123"/>
    </location>
</feature>
<evidence type="ECO:0008006" key="5">
    <source>
        <dbReference type="Google" id="ProtNLM"/>
    </source>
</evidence>
<proteinExistence type="predicted"/>
<feature type="compositionally biased region" description="Pro residues" evidence="1">
    <location>
        <begin position="40"/>
        <end position="51"/>
    </location>
</feature>
<sequence>MTDPRHSNPAHQPGGWPPQQHGARQPYGAPQQQQQFGAPPQQPPYGAPPQQPHGALQQPYGVAPQQQPQFGAPHGYGQQPPMPPQYGGQFPQPPPQRGNNAVPLILGGVAVVAILGIGAWFLLSGTGGGGLVPGSSNPKDVAADFVNGGGNNKDLICKSDLAKLSSVSAPAVTPTNMPKISTKQTLGKVNVPSGSDEGTFTVDVQATISGKTTTQTLTYDLVKESGEWKVCGLANAIR</sequence>
<protein>
    <recommendedName>
        <fullName evidence="5">DUF4878 domain-containing protein</fullName>
    </recommendedName>
</protein>
<evidence type="ECO:0000313" key="4">
    <source>
        <dbReference type="Proteomes" id="UP000586827"/>
    </source>
</evidence>
<gene>
    <name evidence="3" type="ORF">HLB23_00740</name>
</gene>
<keyword evidence="4" id="KW-1185">Reference proteome</keyword>
<dbReference type="AlphaFoldDB" id="A0A849BQS3"/>
<keyword evidence="2" id="KW-0472">Membrane</keyword>
<evidence type="ECO:0000256" key="2">
    <source>
        <dbReference type="SAM" id="Phobius"/>
    </source>
</evidence>